<evidence type="ECO:0000256" key="1">
    <source>
        <dbReference type="ARBA" id="ARBA00000632"/>
    </source>
</evidence>
<evidence type="ECO:0000313" key="8">
    <source>
        <dbReference type="EMBL" id="GLK84908.1"/>
    </source>
</evidence>
<accession>A0A9W6K0W1</accession>
<keyword evidence="6 7" id="KW-0326">Glycosidase</keyword>
<evidence type="ECO:0000256" key="5">
    <source>
        <dbReference type="ARBA" id="ARBA00023200"/>
    </source>
</evidence>
<keyword evidence="2 7" id="KW-0929">Antimicrobial</keyword>
<dbReference type="InterPro" id="IPR023346">
    <property type="entry name" value="Lysozyme-like_dom_sf"/>
</dbReference>
<comment type="catalytic activity">
    <reaction evidence="1 7">
        <text>Hydrolysis of (1-&gt;4)-beta-linkages between N-acetylmuramic acid and N-acetyl-D-glucosamine residues in a peptidoglycan and between N-acetyl-D-glucosamine residues in chitodextrins.</text>
        <dbReference type="EC" id="3.2.1.17"/>
    </reaction>
</comment>
<gene>
    <name evidence="8" type="ORF">GCM10017653_29780</name>
</gene>
<dbReference type="InterPro" id="IPR023347">
    <property type="entry name" value="Lysozyme_dom_sf"/>
</dbReference>
<evidence type="ECO:0000256" key="7">
    <source>
        <dbReference type="RuleBase" id="RU003788"/>
    </source>
</evidence>
<reference evidence="8" key="1">
    <citation type="journal article" date="2014" name="Int. J. Syst. Evol. Microbiol.">
        <title>Complete genome sequence of Corynebacterium casei LMG S-19264T (=DSM 44701T), isolated from a smear-ripened cheese.</title>
        <authorList>
            <consortium name="US DOE Joint Genome Institute (JGI-PGF)"/>
            <person name="Walter F."/>
            <person name="Albersmeier A."/>
            <person name="Kalinowski J."/>
            <person name="Ruckert C."/>
        </authorList>
    </citation>
    <scope>NUCLEOTIDE SEQUENCE</scope>
    <source>
        <strain evidence="8">VKM B-2789</strain>
    </source>
</reference>
<dbReference type="InterPro" id="IPR051018">
    <property type="entry name" value="Bacteriophage_GH24"/>
</dbReference>
<dbReference type="PANTHER" id="PTHR38107">
    <property type="match status" value="1"/>
</dbReference>
<dbReference type="Proteomes" id="UP001143330">
    <property type="component" value="Unassembled WGS sequence"/>
</dbReference>
<keyword evidence="4 7" id="KW-0378">Hydrolase</keyword>
<dbReference type="GO" id="GO:0009253">
    <property type="term" value="P:peptidoglycan catabolic process"/>
    <property type="evidence" value="ECO:0007669"/>
    <property type="project" value="InterPro"/>
</dbReference>
<evidence type="ECO:0000256" key="3">
    <source>
        <dbReference type="ARBA" id="ARBA00022638"/>
    </source>
</evidence>
<protein>
    <recommendedName>
        <fullName evidence="7">Lysozyme</fullName>
        <ecNumber evidence="7">3.2.1.17</ecNumber>
    </recommendedName>
</protein>
<dbReference type="GO" id="GO:0003796">
    <property type="term" value="F:lysozyme activity"/>
    <property type="evidence" value="ECO:0007669"/>
    <property type="project" value="UniProtKB-EC"/>
</dbReference>
<dbReference type="EC" id="3.2.1.17" evidence="7"/>
<keyword evidence="3 7" id="KW-0081">Bacteriolytic enzyme</keyword>
<comment type="similarity">
    <text evidence="7">Belongs to the glycosyl hydrolase 24 family.</text>
</comment>
<name>A0A9W6K0W1_9HYPH</name>
<dbReference type="InterPro" id="IPR033907">
    <property type="entry name" value="Endolysin_autolysin"/>
</dbReference>
<sequence length="233" mass="24003">MPRNVNEAGLALIKQWEGRRLTAYKDPVGVWTIGYGHTDAAGPPAVKRGLKISEAQAEAMLRADLAQYEAAVEAAVTVRLTDNQFAALVSFCFNVGPGNFLGSTLLNKLNAGNHAAVPGELAKWNKAGGRVLAGLANRRAAEAGLWARGAFVASNYVEPAAKAAATATTAGKGALAATFGTVGAAVAEAAQQLSPFTEVSQIAKHAFVALTVLGVAFALHGALRRAREDAGLA</sequence>
<organism evidence="8 9">
    <name type="scientific">Ancylobacter defluvii</name>
    <dbReference type="NCBI Taxonomy" id="1282440"/>
    <lineage>
        <taxon>Bacteria</taxon>
        <taxon>Pseudomonadati</taxon>
        <taxon>Pseudomonadota</taxon>
        <taxon>Alphaproteobacteria</taxon>
        <taxon>Hyphomicrobiales</taxon>
        <taxon>Xanthobacteraceae</taxon>
        <taxon>Ancylobacter</taxon>
    </lineage>
</organism>
<dbReference type="EMBL" id="BSFM01000014">
    <property type="protein sequence ID" value="GLK84908.1"/>
    <property type="molecule type" value="Genomic_DNA"/>
</dbReference>
<dbReference type="Gene3D" id="1.10.530.40">
    <property type="match status" value="1"/>
</dbReference>
<dbReference type="RefSeq" id="WP_213364757.1">
    <property type="nucleotide sequence ID" value="NZ_BSFM01000014.1"/>
</dbReference>
<comment type="caution">
    <text evidence="8">The sequence shown here is derived from an EMBL/GenBank/DDBJ whole genome shotgun (WGS) entry which is preliminary data.</text>
</comment>
<keyword evidence="5" id="KW-1035">Host cytoplasm</keyword>
<dbReference type="HAMAP" id="MF_04110">
    <property type="entry name" value="ENDOLYSIN_T4"/>
    <property type="match status" value="1"/>
</dbReference>
<dbReference type="GO" id="GO:0031640">
    <property type="term" value="P:killing of cells of another organism"/>
    <property type="evidence" value="ECO:0007669"/>
    <property type="project" value="UniProtKB-KW"/>
</dbReference>
<dbReference type="GO" id="GO:0016998">
    <property type="term" value="P:cell wall macromolecule catabolic process"/>
    <property type="evidence" value="ECO:0007669"/>
    <property type="project" value="InterPro"/>
</dbReference>
<evidence type="ECO:0000256" key="2">
    <source>
        <dbReference type="ARBA" id="ARBA00022529"/>
    </source>
</evidence>
<evidence type="ECO:0000313" key="9">
    <source>
        <dbReference type="Proteomes" id="UP001143330"/>
    </source>
</evidence>
<dbReference type="AlphaFoldDB" id="A0A9W6K0W1"/>
<evidence type="ECO:0000256" key="6">
    <source>
        <dbReference type="ARBA" id="ARBA00023295"/>
    </source>
</evidence>
<keyword evidence="9" id="KW-1185">Reference proteome</keyword>
<dbReference type="InterPro" id="IPR034690">
    <property type="entry name" value="Endolysin_T4_type"/>
</dbReference>
<dbReference type="PANTHER" id="PTHR38107:SF3">
    <property type="entry name" value="LYSOZYME RRRD-RELATED"/>
    <property type="match status" value="1"/>
</dbReference>
<reference evidence="8" key="2">
    <citation type="submission" date="2023-01" db="EMBL/GenBank/DDBJ databases">
        <authorList>
            <person name="Sun Q."/>
            <person name="Evtushenko L."/>
        </authorList>
    </citation>
    <scope>NUCLEOTIDE SEQUENCE</scope>
    <source>
        <strain evidence="8">VKM B-2789</strain>
    </source>
</reference>
<dbReference type="CDD" id="cd00737">
    <property type="entry name" value="lyz_endolysin_autolysin"/>
    <property type="match status" value="1"/>
</dbReference>
<evidence type="ECO:0000256" key="4">
    <source>
        <dbReference type="ARBA" id="ARBA00022801"/>
    </source>
</evidence>
<dbReference type="InterPro" id="IPR002196">
    <property type="entry name" value="Glyco_hydro_24"/>
</dbReference>
<dbReference type="SUPFAM" id="SSF53955">
    <property type="entry name" value="Lysozyme-like"/>
    <property type="match status" value="1"/>
</dbReference>
<dbReference type="GO" id="GO:0042742">
    <property type="term" value="P:defense response to bacterium"/>
    <property type="evidence" value="ECO:0007669"/>
    <property type="project" value="UniProtKB-KW"/>
</dbReference>
<proteinExistence type="inferred from homology"/>
<dbReference type="Pfam" id="PF00959">
    <property type="entry name" value="Phage_lysozyme"/>
    <property type="match status" value="1"/>
</dbReference>